<keyword evidence="11" id="KW-0472">Membrane</keyword>
<dbReference type="InterPro" id="IPR049712">
    <property type="entry name" value="Poly_export"/>
</dbReference>
<evidence type="ECO:0000256" key="3">
    <source>
        <dbReference type="ARBA" id="ARBA00022448"/>
    </source>
</evidence>
<keyword evidence="7 15" id="KW-0732">Signal</keyword>
<evidence type="ECO:0000256" key="5">
    <source>
        <dbReference type="ARBA" id="ARBA00022597"/>
    </source>
</evidence>
<dbReference type="GO" id="GO:0009279">
    <property type="term" value="C:cell outer membrane"/>
    <property type="evidence" value="ECO:0007669"/>
    <property type="project" value="UniProtKB-SubCell"/>
</dbReference>
<evidence type="ECO:0000256" key="8">
    <source>
        <dbReference type="ARBA" id="ARBA00023047"/>
    </source>
</evidence>
<dbReference type="InterPro" id="IPR003715">
    <property type="entry name" value="Poly_export_N"/>
</dbReference>
<dbReference type="GO" id="GO:0046930">
    <property type="term" value="C:pore complex"/>
    <property type="evidence" value="ECO:0007669"/>
    <property type="project" value="UniProtKB-KW"/>
</dbReference>
<evidence type="ECO:0000313" key="20">
    <source>
        <dbReference type="Proteomes" id="UP000307362"/>
    </source>
</evidence>
<comment type="caution">
    <text evidence="19">The sequence shown here is derived from an EMBL/GenBank/DDBJ whole genome shotgun (WGS) entry which is preliminary data.</text>
</comment>
<evidence type="ECO:0000259" key="18">
    <source>
        <dbReference type="Pfam" id="PF22461"/>
    </source>
</evidence>
<organism evidence="19 20">
    <name type="scientific">Pseudoalteromonas phenolica</name>
    <dbReference type="NCBI Taxonomy" id="161398"/>
    <lineage>
        <taxon>Bacteria</taxon>
        <taxon>Pseudomonadati</taxon>
        <taxon>Pseudomonadota</taxon>
        <taxon>Gammaproteobacteria</taxon>
        <taxon>Alteromonadales</taxon>
        <taxon>Pseudoalteromonadaceae</taxon>
        <taxon>Pseudoalteromonas</taxon>
    </lineage>
</organism>
<keyword evidence="14" id="KW-0449">Lipoprotein</keyword>
<evidence type="ECO:0000256" key="13">
    <source>
        <dbReference type="ARBA" id="ARBA00023237"/>
    </source>
</evidence>
<keyword evidence="4" id="KW-1134">Transmembrane beta strand</keyword>
<evidence type="ECO:0000256" key="1">
    <source>
        <dbReference type="ARBA" id="ARBA00004571"/>
    </source>
</evidence>
<dbReference type="GO" id="GO:0015288">
    <property type="term" value="F:porin activity"/>
    <property type="evidence" value="ECO:0007669"/>
    <property type="project" value="UniProtKB-KW"/>
</dbReference>
<feature type="domain" description="Soluble ligand binding" evidence="17">
    <location>
        <begin position="285"/>
        <end position="333"/>
    </location>
</feature>
<feature type="domain" description="Polysaccharide export protein N-terminal" evidence="16">
    <location>
        <begin position="121"/>
        <end position="193"/>
    </location>
</feature>
<comment type="similarity">
    <text evidence="2">Belongs to the BexD/CtrA/VexA family.</text>
</comment>
<accession>A0A5S3YY57</accession>
<dbReference type="OrthoDB" id="9808948at2"/>
<evidence type="ECO:0000259" key="17">
    <source>
        <dbReference type="Pfam" id="PF10531"/>
    </source>
</evidence>
<keyword evidence="13" id="KW-0998">Cell outer membrane</keyword>
<reference evidence="20" key="2">
    <citation type="submission" date="2019-06" db="EMBL/GenBank/DDBJ databases">
        <title>Co-occurence of chitin degradation, pigmentation and bioactivity in marine Pseudoalteromonas.</title>
        <authorList>
            <person name="Sonnenschein E.C."/>
            <person name="Bech P.K."/>
        </authorList>
    </citation>
    <scope>NUCLEOTIDE SEQUENCE [LARGE SCALE GENOMIC DNA]</scope>
    <source>
        <strain evidence="20">S1189</strain>
    </source>
</reference>
<dbReference type="AlphaFoldDB" id="A0A5S3YY57"/>
<evidence type="ECO:0000256" key="7">
    <source>
        <dbReference type="ARBA" id="ARBA00022729"/>
    </source>
</evidence>
<reference evidence="19 20" key="1">
    <citation type="submission" date="2017-12" db="EMBL/GenBank/DDBJ databases">
        <authorList>
            <person name="Paulsen S."/>
            <person name="Gram L.K."/>
        </authorList>
    </citation>
    <scope>NUCLEOTIDE SEQUENCE [LARGE SCALE GENOMIC DNA]</scope>
    <source>
        <strain evidence="19 20">S1189</strain>
    </source>
</reference>
<evidence type="ECO:0000259" key="16">
    <source>
        <dbReference type="Pfam" id="PF02563"/>
    </source>
</evidence>
<keyword evidence="3" id="KW-0813">Transport</keyword>
<dbReference type="InterPro" id="IPR054765">
    <property type="entry name" value="SLBB_dom"/>
</dbReference>
<dbReference type="PANTHER" id="PTHR33619:SF3">
    <property type="entry name" value="POLYSACCHARIDE EXPORT PROTEIN GFCE-RELATED"/>
    <property type="match status" value="1"/>
</dbReference>
<gene>
    <name evidence="19" type="ORF">CWB73_02110</name>
</gene>
<dbReference type="Proteomes" id="UP000307362">
    <property type="component" value="Unassembled WGS sequence"/>
</dbReference>
<proteinExistence type="inferred from homology"/>
<keyword evidence="6" id="KW-0812">Transmembrane</keyword>
<dbReference type="Pfam" id="PF02563">
    <property type="entry name" value="Poly_export"/>
    <property type="match status" value="1"/>
</dbReference>
<keyword evidence="12" id="KW-0564">Palmitate</keyword>
<feature type="signal peptide" evidence="15">
    <location>
        <begin position="1"/>
        <end position="24"/>
    </location>
</feature>
<dbReference type="GO" id="GO:0015159">
    <property type="term" value="F:polysaccharide transmembrane transporter activity"/>
    <property type="evidence" value="ECO:0007669"/>
    <property type="project" value="InterPro"/>
</dbReference>
<dbReference type="GO" id="GO:0006811">
    <property type="term" value="P:monoatomic ion transport"/>
    <property type="evidence" value="ECO:0007669"/>
    <property type="project" value="UniProtKB-KW"/>
</dbReference>
<keyword evidence="9" id="KW-0406">Ion transport</keyword>
<evidence type="ECO:0000256" key="11">
    <source>
        <dbReference type="ARBA" id="ARBA00023136"/>
    </source>
</evidence>
<feature type="domain" description="Soluble ligand binding" evidence="17">
    <location>
        <begin position="771"/>
        <end position="819"/>
    </location>
</feature>
<evidence type="ECO:0000256" key="12">
    <source>
        <dbReference type="ARBA" id="ARBA00023139"/>
    </source>
</evidence>
<dbReference type="Pfam" id="PF22461">
    <property type="entry name" value="SLBB_2"/>
    <property type="match status" value="1"/>
</dbReference>
<keyword evidence="8" id="KW-0625">Polysaccharide transport</keyword>
<evidence type="ECO:0000256" key="6">
    <source>
        <dbReference type="ARBA" id="ARBA00022692"/>
    </source>
</evidence>
<protein>
    <submittedName>
        <fullName evidence="19">Polysaccharide biosynthesis protein</fullName>
    </submittedName>
</protein>
<feature type="domain" description="Soluble ligand binding" evidence="17">
    <location>
        <begin position="638"/>
        <end position="675"/>
    </location>
</feature>
<feature type="domain" description="SLBB" evidence="18">
    <location>
        <begin position="201"/>
        <end position="278"/>
    </location>
</feature>
<evidence type="ECO:0000256" key="14">
    <source>
        <dbReference type="ARBA" id="ARBA00023288"/>
    </source>
</evidence>
<evidence type="ECO:0000256" key="15">
    <source>
        <dbReference type="SAM" id="SignalP"/>
    </source>
</evidence>
<dbReference type="InterPro" id="IPR019554">
    <property type="entry name" value="Soluble_ligand-bd"/>
</dbReference>
<dbReference type="PANTHER" id="PTHR33619">
    <property type="entry name" value="POLYSACCHARIDE EXPORT PROTEIN GFCE-RELATED"/>
    <property type="match status" value="1"/>
</dbReference>
<evidence type="ECO:0000256" key="10">
    <source>
        <dbReference type="ARBA" id="ARBA00023114"/>
    </source>
</evidence>
<dbReference type="EMBL" id="PNCM01000006">
    <property type="protein sequence ID" value="TMP83636.1"/>
    <property type="molecule type" value="Genomic_DNA"/>
</dbReference>
<evidence type="ECO:0000313" key="19">
    <source>
        <dbReference type="EMBL" id="TMP83636.1"/>
    </source>
</evidence>
<keyword evidence="10" id="KW-0626">Porin</keyword>
<dbReference type="Gene3D" id="3.10.560.10">
    <property type="entry name" value="Outer membrane lipoprotein wza domain like"/>
    <property type="match status" value="6"/>
</dbReference>
<name>A0A5S3YY57_9GAMM</name>
<dbReference type="Pfam" id="PF10531">
    <property type="entry name" value="SLBB"/>
    <property type="match status" value="4"/>
</dbReference>
<evidence type="ECO:0000256" key="4">
    <source>
        <dbReference type="ARBA" id="ARBA00022452"/>
    </source>
</evidence>
<sequence length="877" mass="97373">MSLSKFLRQFFVVLMVLFTGNALAFTPTQEQLEQFKKLPKAQQQALAKQYGIDISSLNNVTDKSQSTQSLDNTVQAREIDSDNELEQKDRFDPTEEALKPFGYELFSGEPTSFMPTEVASVPGDYIIDIGDSINLNLYGKESQSLTLQVDGEGHLSIPNFSPVQVAGLTYNELKLLLNKKISQEAIGLSVFVSMAELRPMRVMVVGEAYKPGSYTISPLSNVTHALYASGGLTDIASLRNIQVKRNGQTVANLDLYDLLLNGYAQGNISLRSGDVVFIPAAGPQVTVTGAVKREGVFELKDNESKASLVKMFGGFKENAFTKSVQVRRIENGSKSLAISADFTSEDAFLPKGGDIYTVQEVAEQVVDSVTLIGAVVRPGVYQWQPNLTVDKLLRNLKSDLLPQADYNYALIVREKSLLGDVEVIQFSLANALENKDVQLSKNDEVYIFSRFEYKENEEQALANLALTEEQKFQQQKVKLWHLFEYQEFKNKVQTFDDAVQLELEKAALEEDELLQEEKGEFATFSRTELLTPLIKRLQFQATTSLKTATIEVLGQVRFPGVYPLPENATVGKAISAAGGLLESAYVKQAELTRFVNQGVRQFEHIQINMNEPTSLMMPLKSKDTLNVLMQPNWQHGYKVTLEGEVKFPGTYTVSRGETLDDVIRRAGGLSEYAEPKAAIFTRESIKKQEQLQLSKLSEELRKDIASKSFQKSIGMNNTISYEEMNKLLKDLASVKAVGRLVIDLPDILANRDALVLQDGDALYIPGKQDSVSIIGEVNYASSHLFKPGVSIDQYLELSGGVKDRAKEDQIYVIKANGAVFIPKSSGWFSVNYQNELEPGDTIVVPMDASHMDNLTLWSTATQIFYQLGVGIAAIARI</sequence>
<evidence type="ECO:0000256" key="9">
    <source>
        <dbReference type="ARBA" id="ARBA00023065"/>
    </source>
</evidence>
<comment type="subcellular location">
    <subcellularLocation>
        <location evidence="1">Cell outer membrane</location>
        <topology evidence="1">Multi-pass membrane protein</topology>
    </subcellularLocation>
</comment>
<feature type="domain" description="Soluble ligand binding" evidence="17">
    <location>
        <begin position="550"/>
        <end position="598"/>
    </location>
</feature>
<keyword evidence="5" id="KW-0762">Sugar transport</keyword>
<evidence type="ECO:0000256" key="2">
    <source>
        <dbReference type="ARBA" id="ARBA00009450"/>
    </source>
</evidence>
<feature type="chain" id="PRO_5024390757" evidence="15">
    <location>
        <begin position="25"/>
        <end position="877"/>
    </location>
</feature>